<proteinExistence type="predicted"/>
<reference evidence="2 3" key="1">
    <citation type="submission" date="2020-09" db="EMBL/GenBank/DDBJ databases">
        <title>Marinomonas sp. nov., isolated from the cysticercosis algae of Qingdao, China.</title>
        <authorList>
            <person name="Sun X."/>
        </authorList>
    </citation>
    <scope>NUCLEOTIDE SEQUENCE [LARGE SCALE GENOMIC DNA]</scope>
    <source>
        <strain evidence="2 3">SM2066</strain>
    </source>
</reference>
<protein>
    <submittedName>
        <fullName evidence="2">Zinc-binding peptidase</fullName>
    </submittedName>
</protein>
<organism evidence="2 3">
    <name type="scientific">Marinomonas colpomeniae</name>
    <dbReference type="NCBI Taxonomy" id="2774408"/>
    <lineage>
        <taxon>Bacteria</taxon>
        <taxon>Pseudomonadati</taxon>
        <taxon>Pseudomonadota</taxon>
        <taxon>Gammaproteobacteria</taxon>
        <taxon>Oceanospirillales</taxon>
        <taxon>Oceanospirillaceae</taxon>
        <taxon>Marinomonas</taxon>
    </lineage>
</organism>
<evidence type="ECO:0000313" key="3">
    <source>
        <dbReference type="Proteomes" id="UP000604161"/>
    </source>
</evidence>
<comment type="caution">
    <text evidence="2">The sequence shown here is derived from an EMBL/GenBank/DDBJ whole genome shotgun (WGS) entry which is preliminary data.</text>
</comment>
<sequence length="356" mass="40842">MKVFSCQQCGQAVLFENTHCEKCMSPLGFLPSELTISALKSVDNTWYAMADKSIPAKRLYYCENHQHHVCNWMVEEGGSSFCMACDLNRHIPHLGKIEERQAWQQLEFAKHRLVYSLLRLGLPLESKHDEPEKGLSFDFISENNVVPEDANAMTGHALGQVTINASEANDADREQMREDMNESYRTVIGHFRHEIGHYYWDQLIAKDDQTLADCRALFGDDNLDYAKALEAHYKEPNADWTNSFISVYASSHPWEDWAETWAHYLHIVDTLETASDLGMSFQPIGPNRQSLTTMVNIDPYHHDDFEEILAQYMPLTFAVNNLNRGMGQPDLYPFVLVPAVRTKLAFIHQLLQARLK</sequence>
<evidence type="ECO:0000259" key="1">
    <source>
        <dbReference type="Pfam" id="PF10005"/>
    </source>
</evidence>
<dbReference type="Gene3D" id="3.40.390.70">
    <property type="match status" value="1"/>
</dbReference>
<evidence type="ECO:0000313" key="2">
    <source>
        <dbReference type="EMBL" id="MBD5769538.1"/>
    </source>
</evidence>
<accession>A0ABR8NU09</accession>
<feature type="domain" description="Zinc-ribbon" evidence="1">
    <location>
        <begin position="3"/>
        <end position="94"/>
    </location>
</feature>
<dbReference type="InterPro" id="IPR011201">
    <property type="entry name" value="Zinc-ribbon_6_bact"/>
</dbReference>
<dbReference type="PIRSF" id="PIRSF012641">
    <property type="entry name" value="UCP012641"/>
    <property type="match status" value="1"/>
</dbReference>
<dbReference type="EMBL" id="JACYFC010000001">
    <property type="protein sequence ID" value="MBD5769538.1"/>
    <property type="molecule type" value="Genomic_DNA"/>
</dbReference>
<dbReference type="Proteomes" id="UP000604161">
    <property type="component" value="Unassembled WGS sequence"/>
</dbReference>
<gene>
    <name evidence="2" type="ORF">IF202_00605</name>
</gene>
<dbReference type="Pfam" id="PF15887">
    <property type="entry name" value="Peptidase_Mx"/>
    <property type="match status" value="1"/>
</dbReference>
<name>A0ABR8NU09_9GAMM</name>
<keyword evidence="3" id="KW-1185">Reference proteome</keyword>
<dbReference type="InterPro" id="IPR031321">
    <property type="entry name" value="UCP012641"/>
</dbReference>
<dbReference type="Pfam" id="PF10005">
    <property type="entry name" value="Zn_ribbon_DZR_6"/>
    <property type="match status" value="1"/>
</dbReference>
<dbReference type="RefSeq" id="WP_191592938.1">
    <property type="nucleotide sequence ID" value="NZ_JACYFC010000001.1"/>
</dbReference>